<feature type="compositionally biased region" description="Polar residues" evidence="3">
    <location>
        <begin position="7"/>
        <end position="21"/>
    </location>
</feature>
<keyword evidence="1" id="KW-0343">GTPase activation</keyword>
<feature type="compositionally biased region" description="Polar residues" evidence="3">
    <location>
        <begin position="646"/>
        <end position="662"/>
    </location>
</feature>
<dbReference type="SMART" id="SM00324">
    <property type="entry name" value="RhoGAP"/>
    <property type="match status" value="1"/>
</dbReference>
<organism evidence="5 6">
    <name type="scientific">Cyprinus carpio</name>
    <name type="common">Common carp</name>
    <dbReference type="NCBI Taxonomy" id="7962"/>
    <lineage>
        <taxon>Eukaryota</taxon>
        <taxon>Metazoa</taxon>
        <taxon>Chordata</taxon>
        <taxon>Craniata</taxon>
        <taxon>Vertebrata</taxon>
        <taxon>Euteleostomi</taxon>
        <taxon>Actinopterygii</taxon>
        <taxon>Neopterygii</taxon>
        <taxon>Teleostei</taxon>
        <taxon>Ostariophysi</taxon>
        <taxon>Cypriniformes</taxon>
        <taxon>Cyprinidae</taxon>
        <taxon>Cyprininae</taxon>
        <taxon>Cyprinus</taxon>
    </lineage>
</organism>
<proteinExistence type="predicted"/>
<dbReference type="InterPro" id="IPR047887">
    <property type="entry name" value="ARHGAP20_PH"/>
</dbReference>
<dbReference type="Ensembl" id="ENSCCRT00015061852.1">
    <property type="protein sequence ID" value="ENSCCRP00015059891.1"/>
    <property type="gene ID" value="ENSCCRG00015024535.1"/>
</dbReference>
<evidence type="ECO:0000256" key="2">
    <source>
        <dbReference type="ARBA" id="ARBA00022553"/>
    </source>
</evidence>
<sequence>MKMSPHQRVSNGTDLHSTRSGPVTRPVEEKKMKSTIPRRKTAVIKAFSKTRQSDEYGACNVSQNAVLLMEGHAHLSTGLQSRERLLLLFTDSLIIAKTKSLYLKLKARVSLSDIWLASCVHCITDRKLASKNSFVIGWPTTNYVVTYSSSEAKEKWLHALQWHTCRARQKVLPNAILLYVLLICHPDDNSSVAVKTVAVAVDVSTTAENVVQYIIQQYKLLGEVSDYQLCVNYEKEEETYPLIGHELPFFILHHSLRSQQDNLHMPSEPLQEVFSSGQQTEATPKTPHFILKPRTHTPSGTLLKHKRKRSLIDWALRRGHFNQSDGQSDPQTGSHKLFGQPLSSICLDGNLPKPIMDLLYLLFCEGPETRGIFRRSANAKNCRILKERMNAGQSISLHEQSVFVSASLITEFLRKLPGGVLCCDLYEDWMEVLQIEDQQDRLNRVRGLLAQLPEENVTMLCHLFGVLHRIHTHSEVNQMTATNLALCIAPNMLWRSSQISADKEGQSVLQVAALIQYLIENTPAIFGDDLESLFARQMNTEQETCDYTDGSYILQHSSSEDTDQDFTVSSQLLPEVHPLFLPLAALSLKEKRRPQPFHTDIPTTEGAYSCGTLDSIPSRSSASVSMLGVRELSQSRDRCLSEPSMYFSTPQTPAPTHTPVIRQSSYDVAVTVSRSEQSRSSLGSSPEQQSHNSGMGTRRRRYTFWKSPQIPTRFRHPAQRLASMSSLSSTATSSLSSLDSTLSLSSADPIPSPQDTQSRPFLFGAAARLQPLTPEMPRKRWTSTFTYEKEEDVWREKVQETDNENVSELEVSFHDCDGERAVKYGERAENEDATSCESFGDIREVKGSTRPHTSECLSETVCSMEFSLNPLQSSTACQIKPNPDMNLQAISLNPCSIRATPHVNPVDNVIQESQVTQTLTNTPATAQKQSSSKAENSVSQIQLECPKACSDINASGGQKVSRMKISVFPSARRVMLKHSKVMDQTQSVSVETEQKAEEKLRESLKVQIPQTLFYGHNVPLVLLTSPPQQTSVQVRTHCTPPDDADMTDAGLRDESNVSFVTTDVSNGVSSYLEEKSPTVKSISHSLSTDDDLCRPGCITETVSPAVSISEGYSVNPNIKVFHSDPNQSMAYPKPTNKSSGTFRNTICIKLPGNRETAQEQTIIIT</sequence>
<dbReference type="Gene3D" id="2.30.29.30">
    <property type="entry name" value="Pleckstrin-homology domain (PH domain)/Phosphotyrosine-binding domain (PTB)"/>
    <property type="match status" value="1"/>
</dbReference>
<dbReference type="InterPro" id="IPR001849">
    <property type="entry name" value="PH_domain"/>
</dbReference>
<dbReference type="PANTHER" id="PTHR23179:SF36">
    <property type="entry name" value="RHO-GAP DOMAIN-CONTAINING PROTEIN"/>
    <property type="match status" value="1"/>
</dbReference>
<dbReference type="Pfam" id="PF00620">
    <property type="entry name" value="RhoGAP"/>
    <property type="match status" value="1"/>
</dbReference>
<evidence type="ECO:0000313" key="6">
    <source>
        <dbReference type="Proteomes" id="UP000694700"/>
    </source>
</evidence>
<dbReference type="Proteomes" id="UP000694700">
    <property type="component" value="Unplaced"/>
</dbReference>
<evidence type="ECO:0000256" key="1">
    <source>
        <dbReference type="ARBA" id="ARBA00022468"/>
    </source>
</evidence>
<dbReference type="GO" id="GO:0005096">
    <property type="term" value="F:GTPase activator activity"/>
    <property type="evidence" value="ECO:0007669"/>
    <property type="project" value="UniProtKB-KW"/>
</dbReference>
<dbReference type="InterPro" id="IPR000159">
    <property type="entry name" value="RA_dom"/>
</dbReference>
<reference evidence="5" key="1">
    <citation type="submission" date="2025-08" db="UniProtKB">
        <authorList>
            <consortium name="Ensembl"/>
        </authorList>
    </citation>
    <scope>IDENTIFICATION</scope>
</reference>
<dbReference type="InterPro" id="IPR000198">
    <property type="entry name" value="RhoGAP_dom"/>
</dbReference>
<keyword evidence="2" id="KW-0597">Phosphoprotein</keyword>
<dbReference type="AlphaFoldDB" id="A0A8C1Z896"/>
<dbReference type="Pfam" id="PF22286">
    <property type="entry name" value="RHG20_PH"/>
    <property type="match status" value="1"/>
</dbReference>
<dbReference type="PROSITE" id="PS50238">
    <property type="entry name" value="RHOGAP"/>
    <property type="match status" value="1"/>
</dbReference>
<dbReference type="InterPro" id="IPR047886">
    <property type="entry name" value="ARHGAP20-like_RhoGAP"/>
</dbReference>
<accession>A0A8C1Z896</accession>
<dbReference type="Pfam" id="PF00788">
    <property type="entry name" value="RA"/>
    <property type="match status" value="1"/>
</dbReference>
<dbReference type="GO" id="GO:0035023">
    <property type="term" value="P:regulation of Rho protein signal transduction"/>
    <property type="evidence" value="ECO:0007669"/>
    <property type="project" value="InterPro"/>
</dbReference>
<dbReference type="CDD" id="cd04402">
    <property type="entry name" value="RhoGAP_ARHGAP20"/>
    <property type="match status" value="1"/>
</dbReference>
<dbReference type="InterPro" id="IPR008936">
    <property type="entry name" value="Rho_GTPase_activation_prot"/>
</dbReference>
<evidence type="ECO:0000313" key="5">
    <source>
        <dbReference type="Ensembl" id="ENSCCRP00015059891.1"/>
    </source>
</evidence>
<feature type="compositionally biased region" description="Low complexity" evidence="3">
    <location>
        <begin position="673"/>
        <end position="690"/>
    </location>
</feature>
<evidence type="ECO:0000256" key="3">
    <source>
        <dbReference type="SAM" id="MobiDB-lite"/>
    </source>
</evidence>
<name>A0A8C1Z896_CYPCA</name>
<evidence type="ECO:0000259" key="4">
    <source>
        <dbReference type="PROSITE" id="PS50238"/>
    </source>
</evidence>
<dbReference type="FunFam" id="1.10.555.10:FF:000025">
    <property type="entry name" value="Rho GTPase-activating protein 20"/>
    <property type="match status" value="1"/>
</dbReference>
<dbReference type="SUPFAM" id="SSF48350">
    <property type="entry name" value="GTPase activation domain, GAP"/>
    <property type="match status" value="1"/>
</dbReference>
<feature type="domain" description="Rho-GAP" evidence="4">
    <location>
        <begin position="340"/>
        <end position="526"/>
    </location>
</feature>
<feature type="region of interest" description="Disordered" evidence="3">
    <location>
        <begin position="667"/>
        <end position="702"/>
    </location>
</feature>
<feature type="region of interest" description="Disordered" evidence="3">
    <location>
        <begin position="1"/>
        <end position="35"/>
    </location>
</feature>
<dbReference type="Gene3D" id="1.10.555.10">
    <property type="entry name" value="Rho GTPase activation protein"/>
    <property type="match status" value="1"/>
</dbReference>
<dbReference type="PANTHER" id="PTHR23179">
    <property type="entry name" value="T-CELL ACTIVATION RHO GTPASE ACTIVATING PROTEIN-RELATED"/>
    <property type="match status" value="1"/>
</dbReference>
<feature type="region of interest" description="Disordered" evidence="3">
    <location>
        <begin position="643"/>
        <end position="662"/>
    </location>
</feature>
<dbReference type="SMART" id="SM00233">
    <property type="entry name" value="PH"/>
    <property type="match status" value="1"/>
</dbReference>
<protein>
    <recommendedName>
        <fullName evidence="4">Rho-GAP domain-containing protein</fullName>
    </recommendedName>
</protein>
<dbReference type="SUPFAM" id="SSF50729">
    <property type="entry name" value="PH domain-like"/>
    <property type="match status" value="1"/>
</dbReference>
<dbReference type="InterPro" id="IPR011993">
    <property type="entry name" value="PH-like_dom_sf"/>
</dbReference>
<dbReference type="GO" id="GO:0007165">
    <property type="term" value="P:signal transduction"/>
    <property type="evidence" value="ECO:0007669"/>
    <property type="project" value="InterPro"/>
</dbReference>